<evidence type="ECO:0000313" key="3">
    <source>
        <dbReference type="Proteomes" id="UP000246702"/>
    </source>
</evidence>
<dbReference type="AlphaFoldDB" id="A0A317VPQ7"/>
<protein>
    <submittedName>
        <fullName evidence="2">Uncharacterized protein</fullName>
    </submittedName>
</protein>
<feature type="compositionally biased region" description="Basic and acidic residues" evidence="1">
    <location>
        <begin position="11"/>
        <end position="21"/>
    </location>
</feature>
<evidence type="ECO:0000256" key="1">
    <source>
        <dbReference type="SAM" id="MobiDB-lite"/>
    </source>
</evidence>
<organism evidence="2 3">
    <name type="scientific">Aspergillus sclerotioniger CBS 115572</name>
    <dbReference type="NCBI Taxonomy" id="1450535"/>
    <lineage>
        <taxon>Eukaryota</taxon>
        <taxon>Fungi</taxon>
        <taxon>Dikarya</taxon>
        <taxon>Ascomycota</taxon>
        <taxon>Pezizomycotina</taxon>
        <taxon>Eurotiomycetes</taxon>
        <taxon>Eurotiomycetidae</taxon>
        <taxon>Eurotiales</taxon>
        <taxon>Aspergillaceae</taxon>
        <taxon>Aspergillus</taxon>
        <taxon>Aspergillus subgen. Circumdati</taxon>
    </lineage>
</organism>
<proteinExistence type="predicted"/>
<accession>A0A317VPQ7</accession>
<keyword evidence="3" id="KW-1185">Reference proteome</keyword>
<dbReference type="EMBL" id="MSFK01000029">
    <property type="protein sequence ID" value="PWY75251.1"/>
    <property type="molecule type" value="Genomic_DNA"/>
</dbReference>
<evidence type="ECO:0000313" key="2">
    <source>
        <dbReference type="EMBL" id="PWY75251.1"/>
    </source>
</evidence>
<dbReference type="RefSeq" id="XP_025463878.1">
    <property type="nucleotide sequence ID" value="XM_025612520.1"/>
</dbReference>
<dbReference type="GeneID" id="37114663"/>
<gene>
    <name evidence="2" type="ORF">BO94DRAFT_538570</name>
</gene>
<sequence length="72" mass="7936">MSLNSQPNPDPNRDSSLKDLEGTDNAPKTISPEDRAALTEALTDQTNITLLTEAGRSSQREREQRRKGAGRK</sequence>
<dbReference type="Proteomes" id="UP000246702">
    <property type="component" value="Unassembled WGS sequence"/>
</dbReference>
<dbReference type="OrthoDB" id="10473678at2759"/>
<reference evidence="2 3" key="1">
    <citation type="submission" date="2016-12" db="EMBL/GenBank/DDBJ databases">
        <title>The genomes of Aspergillus section Nigri reveals drivers in fungal speciation.</title>
        <authorList>
            <consortium name="DOE Joint Genome Institute"/>
            <person name="Vesth T.C."/>
            <person name="Nybo J."/>
            <person name="Theobald S."/>
            <person name="Brandl J."/>
            <person name="Frisvad J.C."/>
            <person name="Nielsen K.F."/>
            <person name="Lyhne E.K."/>
            <person name="Kogle M.E."/>
            <person name="Kuo A."/>
            <person name="Riley R."/>
            <person name="Clum A."/>
            <person name="Nolan M."/>
            <person name="Lipzen A."/>
            <person name="Salamov A."/>
            <person name="Henrissat B."/>
            <person name="Wiebenga A."/>
            <person name="De Vries R.P."/>
            <person name="Grigoriev I.V."/>
            <person name="Mortensen U.H."/>
            <person name="Andersen M.R."/>
            <person name="Baker S.E."/>
        </authorList>
    </citation>
    <scope>NUCLEOTIDE SEQUENCE [LARGE SCALE GENOMIC DNA]</scope>
    <source>
        <strain evidence="2 3">CBS 115572</strain>
    </source>
</reference>
<feature type="region of interest" description="Disordered" evidence="1">
    <location>
        <begin position="1"/>
        <end position="72"/>
    </location>
</feature>
<comment type="caution">
    <text evidence="2">The sequence shown here is derived from an EMBL/GenBank/DDBJ whole genome shotgun (WGS) entry which is preliminary data.</text>
</comment>
<name>A0A317VPQ7_9EURO</name>